<dbReference type="AlphaFoldDB" id="A0A8X6PTJ3"/>
<reference evidence="1" key="1">
    <citation type="submission" date="2020-08" db="EMBL/GenBank/DDBJ databases">
        <title>Multicomponent nature underlies the extraordinary mechanical properties of spider dragline silk.</title>
        <authorList>
            <person name="Kono N."/>
            <person name="Nakamura H."/>
            <person name="Mori M."/>
            <person name="Yoshida Y."/>
            <person name="Ohtoshi R."/>
            <person name="Malay A.D."/>
            <person name="Moran D.A.P."/>
            <person name="Tomita M."/>
            <person name="Numata K."/>
            <person name="Arakawa K."/>
        </authorList>
    </citation>
    <scope>NUCLEOTIDE SEQUENCE</scope>
</reference>
<protein>
    <submittedName>
        <fullName evidence="1">Uncharacterized protein</fullName>
    </submittedName>
</protein>
<evidence type="ECO:0000313" key="2">
    <source>
        <dbReference type="Proteomes" id="UP000887013"/>
    </source>
</evidence>
<dbReference type="EMBL" id="BMAW01024620">
    <property type="protein sequence ID" value="GFT88588.1"/>
    <property type="molecule type" value="Genomic_DNA"/>
</dbReference>
<evidence type="ECO:0000313" key="1">
    <source>
        <dbReference type="EMBL" id="GFT88588.1"/>
    </source>
</evidence>
<dbReference type="Proteomes" id="UP000887013">
    <property type="component" value="Unassembled WGS sequence"/>
</dbReference>
<proteinExistence type="predicted"/>
<name>A0A8X6PTJ3_NEPPI</name>
<accession>A0A8X6PTJ3</accession>
<organism evidence="1 2">
    <name type="scientific">Nephila pilipes</name>
    <name type="common">Giant wood spider</name>
    <name type="synonym">Nephila maculata</name>
    <dbReference type="NCBI Taxonomy" id="299642"/>
    <lineage>
        <taxon>Eukaryota</taxon>
        <taxon>Metazoa</taxon>
        <taxon>Ecdysozoa</taxon>
        <taxon>Arthropoda</taxon>
        <taxon>Chelicerata</taxon>
        <taxon>Arachnida</taxon>
        <taxon>Araneae</taxon>
        <taxon>Araneomorphae</taxon>
        <taxon>Entelegynae</taxon>
        <taxon>Araneoidea</taxon>
        <taxon>Nephilidae</taxon>
        <taxon>Nephila</taxon>
    </lineage>
</organism>
<keyword evidence="2" id="KW-1185">Reference proteome</keyword>
<feature type="non-terminal residue" evidence="1">
    <location>
        <position position="1"/>
    </location>
</feature>
<sequence>AVAHFRLMTGHVCIGEHLNRIGDLDINICPICKSGVMKLRPSPGLYGTRHSITGTMRSPQTILEGKGPHGLIVWMPAFSSPLDPWN</sequence>
<gene>
    <name evidence="1" type="ORF">NPIL_91141</name>
</gene>
<comment type="caution">
    <text evidence="1">The sequence shown here is derived from an EMBL/GenBank/DDBJ whole genome shotgun (WGS) entry which is preliminary data.</text>
</comment>